<protein>
    <recommendedName>
        <fullName evidence="3">DUF4397 domain-containing protein</fullName>
    </recommendedName>
</protein>
<sequence>MKASILALITTGLILTGCDNDETYNIDITAINLVNNELNVVWFDKNNDQEILLSPDSSLEYGQVTNEQTLYQDENHGSAYSFKATDGNSLENIIEKTNFAFTHDENYVLFAYGKENNTSEQKAALGAVFLDNEGIAQNQYRVILLHTFPSEMGMLDIYIENKLVAEDISYSKGTNHINSNIDNVHLKVTKADSIEPILEYTIEPTSGKFHAIFIAPKATDDNNAAAFIVIDK</sequence>
<accession>A0A1I1RZI4</accession>
<dbReference type="OrthoDB" id="9920094at2"/>
<dbReference type="RefSeq" id="WP_091989813.1">
    <property type="nucleotide sequence ID" value="NZ_FOLO01000054.1"/>
</dbReference>
<evidence type="ECO:0000313" key="1">
    <source>
        <dbReference type="EMBL" id="SFD39739.1"/>
    </source>
</evidence>
<gene>
    <name evidence="1" type="ORF">SAMN02745724_04397</name>
</gene>
<evidence type="ECO:0008006" key="3">
    <source>
        <dbReference type="Google" id="ProtNLM"/>
    </source>
</evidence>
<dbReference type="PROSITE" id="PS51257">
    <property type="entry name" value="PROKAR_LIPOPROTEIN"/>
    <property type="match status" value="1"/>
</dbReference>
<dbReference type="STRING" id="1123010.SAMN02745724_04397"/>
<dbReference type="AlphaFoldDB" id="A0A1I1RZI4"/>
<evidence type="ECO:0000313" key="2">
    <source>
        <dbReference type="Proteomes" id="UP000198862"/>
    </source>
</evidence>
<dbReference type="Proteomes" id="UP000198862">
    <property type="component" value="Unassembled WGS sequence"/>
</dbReference>
<keyword evidence="2" id="KW-1185">Reference proteome</keyword>
<dbReference type="EMBL" id="FOLO01000054">
    <property type="protein sequence ID" value="SFD39739.1"/>
    <property type="molecule type" value="Genomic_DNA"/>
</dbReference>
<organism evidence="1 2">
    <name type="scientific">Pseudoalteromonas denitrificans DSM 6059</name>
    <dbReference type="NCBI Taxonomy" id="1123010"/>
    <lineage>
        <taxon>Bacteria</taxon>
        <taxon>Pseudomonadati</taxon>
        <taxon>Pseudomonadota</taxon>
        <taxon>Gammaproteobacteria</taxon>
        <taxon>Alteromonadales</taxon>
        <taxon>Pseudoalteromonadaceae</taxon>
        <taxon>Pseudoalteromonas</taxon>
    </lineage>
</organism>
<reference evidence="1 2" key="1">
    <citation type="submission" date="2016-10" db="EMBL/GenBank/DDBJ databases">
        <authorList>
            <person name="de Groot N.N."/>
        </authorList>
    </citation>
    <scope>NUCLEOTIDE SEQUENCE [LARGE SCALE GENOMIC DNA]</scope>
    <source>
        <strain evidence="1 2">DSM 6059</strain>
    </source>
</reference>
<proteinExistence type="predicted"/>
<name>A0A1I1RZI4_9GAMM</name>